<name>A0A7C6Z3I4_9FIRM</name>
<feature type="transmembrane region" description="Helical" evidence="2">
    <location>
        <begin position="236"/>
        <end position="254"/>
    </location>
</feature>
<keyword evidence="2" id="KW-0472">Membrane</keyword>
<feature type="transmembrane region" description="Helical" evidence="2">
    <location>
        <begin position="260"/>
        <end position="283"/>
    </location>
</feature>
<feature type="transmembrane region" description="Helical" evidence="2">
    <location>
        <begin position="568"/>
        <end position="585"/>
    </location>
</feature>
<evidence type="ECO:0000256" key="1">
    <source>
        <dbReference type="SAM" id="MobiDB-lite"/>
    </source>
</evidence>
<dbReference type="Pfam" id="PF10101">
    <property type="entry name" value="DUF2339"/>
    <property type="match status" value="1"/>
</dbReference>
<feature type="transmembrane region" description="Helical" evidence="2">
    <location>
        <begin position="164"/>
        <end position="182"/>
    </location>
</feature>
<feature type="transmembrane region" description="Helical" evidence="2">
    <location>
        <begin position="513"/>
        <end position="532"/>
    </location>
</feature>
<dbReference type="EMBL" id="DUTF01000138">
    <property type="protein sequence ID" value="HHY26289.1"/>
    <property type="molecule type" value="Genomic_DNA"/>
</dbReference>
<feature type="transmembrane region" description="Helical" evidence="2">
    <location>
        <begin position="376"/>
        <end position="395"/>
    </location>
</feature>
<feature type="transmembrane region" description="Helical" evidence="2">
    <location>
        <begin position="436"/>
        <end position="455"/>
    </location>
</feature>
<feature type="transmembrane region" description="Helical" evidence="2">
    <location>
        <begin position="539"/>
        <end position="556"/>
    </location>
</feature>
<sequence length="599" mass="67755">MNQQLRELQAELQQLKDRVAFLEKQIGVSGPSALKQPVLPQRELPIDGQNERPPVRPSLPPKKTSLKGMSEEKLAGTWFNRLGILAIMLAVAFFLKWSFDNYFIGELGRIVIGLVIGLGFLGTGEYFQRKKFVIYGQGFTGGGIAILYFSIFSAFVFYHLISQPVAFVLMILITLAASLLSIRYDSPAVGIIGIVGGFATPFLLITGQISQVVLFTYVAILDAGVLLVAYFKKWPIFNYLTFLFTYMSFIAGHISSPEAFNPLCFNTLSFSYLTLFFLIYLAISFTRNIRLKESFLWADISLILLNAIAYFSLSYQLLVDHIEGWIGFWAVFLGLIYLIMGVFIYRRYPGTRSLSLTLLALAAGFITLAIPLQLDGYWVTISWALEAVIIFYLNLKINPQKIPLAGFLILSFAIISLFTYPFTITGEELWVFLNKAAVAFLFVIIATASIVWLFYRHTRKFEAKVNSIFLLSLQVALNLLIIIFLTLEINAYYDYLWSLNSDAGYSQLDSSQNLILSLVWGLHAAILVVLGFWRRLKGIRWFGLGFLGIVILKVFLYDLSNLSTPYRILSFMGLGIILLAISWIYHRYKNLIVGDDDFE</sequence>
<organism evidence="3 4">
    <name type="scientific">Desulfitobacterium dehalogenans</name>
    <dbReference type="NCBI Taxonomy" id="36854"/>
    <lineage>
        <taxon>Bacteria</taxon>
        <taxon>Bacillati</taxon>
        <taxon>Bacillota</taxon>
        <taxon>Clostridia</taxon>
        <taxon>Eubacteriales</taxon>
        <taxon>Desulfitobacteriaceae</taxon>
        <taxon>Desulfitobacterium</taxon>
    </lineage>
</organism>
<dbReference type="PANTHER" id="PTHR38434">
    <property type="entry name" value="BLL2549 PROTEIN"/>
    <property type="match status" value="1"/>
</dbReference>
<evidence type="ECO:0000256" key="2">
    <source>
        <dbReference type="SAM" id="Phobius"/>
    </source>
</evidence>
<feature type="transmembrane region" description="Helical" evidence="2">
    <location>
        <begin position="139"/>
        <end position="158"/>
    </location>
</feature>
<feature type="transmembrane region" description="Helical" evidence="2">
    <location>
        <begin position="467"/>
        <end position="493"/>
    </location>
</feature>
<feature type="region of interest" description="Disordered" evidence="1">
    <location>
        <begin position="44"/>
        <end position="64"/>
    </location>
</feature>
<dbReference type="AlphaFoldDB" id="A0A7C6Z3I4"/>
<keyword evidence="2" id="KW-1133">Transmembrane helix</keyword>
<gene>
    <name evidence="3" type="ORF">GX523_05975</name>
</gene>
<proteinExistence type="predicted"/>
<comment type="caution">
    <text evidence="3">The sequence shown here is derived from an EMBL/GenBank/DDBJ whole genome shotgun (WGS) entry which is preliminary data.</text>
</comment>
<dbReference type="Proteomes" id="UP000553059">
    <property type="component" value="Unassembled WGS sequence"/>
</dbReference>
<accession>A0A7C6Z3I4</accession>
<feature type="transmembrane region" description="Helical" evidence="2">
    <location>
        <begin position="212"/>
        <end position="231"/>
    </location>
</feature>
<evidence type="ECO:0000313" key="3">
    <source>
        <dbReference type="EMBL" id="HHY26289.1"/>
    </source>
</evidence>
<feature type="transmembrane region" description="Helical" evidence="2">
    <location>
        <begin position="189"/>
        <end position="206"/>
    </location>
</feature>
<reference evidence="3 4" key="1">
    <citation type="journal article" date="2020" name="Biotechnol. Biofuels">
        <title>New insights from the biogas microbiome by comprehensive genome-resolved metagenomics of nearly 1600 species originating from multiple anaerobic digesters.</title>
        <authorList>
            <person name="Campanaro S."/>
            <person name="Treu L."/>
            <person name="Rodriguez-R L.M."/>
            <person name="Kovalovszki A."/>
            <person name="Ziels R.M."/>
            <person name="Maus I."/>
            <person name="Zhu X."/>
            <person name="Kougias P.G."/>
            <person name="Basile A."/>
            <person name="Luo G."/>
            <person name="Schluter A."/>
            <person name="Konstantinidis K.T."/>
            <person name="Angelidaki I."/>
        </authorList>
    </citation>
    <scope>NUCLEOTIDE SEQUENCE [LARGE SCALE GENOMIC DNA]</scope>
    <source>
        <strain evidence="3">AS05jafATM_4</strain>
    </source>
</reference>
<evidence type="ECO:0000313" key="4">
    <source>
        <dbReference type="Proteomes" id="UP000553059"/>
    </source>
</evidence>
<feature type="transmembrane region" description="Helical" evidence="2">
    <location>
        <begin position="402"/>
        <end position="424"/>
    </location>
</feature>
<protein>
    <submittedName>
        <fullName evidence="3">DUF2339 domain-containing protein</fullName>
    </submittedName>
</protein>
<feature type="transmembrane region" description="Helical" evidence="2">
    <location>
        <begin position="325"/>
        <end position="345"/>
    </location>
</feature>
<dbReference type="PANTHER" id="PTHR38434:SF1">
    <property type="entry name" value="BLL2549 PROTEIN"/>
    <property type="match status" value="1"/>
</dbReference>
<feature type="transmembrane region" description="Helical" evidence="2">
    <location>
        <begin position="352"/>
        <end position="370"/>
    </location>
</feature>
<dbReference type="InterPro" id="IPR019286">
    <property type="entry name" value="DUF2339_TM"/>
</dbReference>
<feature type="transmembrane region" description="Helical" evidence="2">
    <location>
        <begin position="78"/>
        <end position="95"/>
    </location>
</feature>
<feature type="transmembrane region" description="Helical" evidence="2">
    <location>
        <begin position="295"/>
        <end position="313"/>
    </location>
</feature>
<feature type="transmembrane region" description="Helical" evidence="2">
    <location>
        <begin position="107"/>
        <end position="127"/>
    </location>
</feature>
<keyword evidence="2" id="KW-0812">Transmembrane</keyword>